<evidence type="ECO:0000313" key="8">
    <source>
        <dbReference type="EMBL" id="NWJ48357.1"/>
    </source>
</evidence>
<dbReference type="InterPro" id="IPR050138">
    <property type="entry name" value="DHOase/Allantoinase_Hydrolase"/>
</dbReference>
<dbReference type="AlphaFoldDB" id="A0A8T7M883"/>
<dbReference type="SUPFAM" id="SSF51556">
    <property type="entry name" value="Metallo-dependent hydrolases"/>
    <property type="match status" value="1"/>
</dbReference>
<dbReference type="Gene3D" id="3.20.20.140">
    <property type="entry name" value="Metal-dependent hydrolases"/>
    <property type="match status" value="1"/>
</dbReference>
<dbReference type="PANTHER" id="PTHR43668:SF2">
    <property type="entry name" value="ALLANTOINASE"/>
    <property type="match status" value="1"/>
</dbReference>
<evidence type="ECO:0000259" key="7">
    <source>
        <dbReference type="Pfam" id="PF01979"/>
    </source>
</evidence>
<organism evidence="8 10">
    <name type="scientific">Candidatus Chlorohelix allophototropha</name>
    <dbReference type="NCBI Taxonomy" id="3003348"/>
    <lineage>
        <taxon>Bacteria</taxon>
        <taxon>Bacillati</taxon>
        <taxon>Chloroflexota</taxon>
        <taxon>Chloroflexia</taxon>
        <taxon>Candidatus Chloroheliales</taxon>
        <taxon>Candidatus Chloroheliaceae</taxon>
        <taxon>Candidatus Chlorohelix</taxon>
    </lineage>
</organism>
<accession>A0A8T7M883</accession>
<feature type="compositionally biased region" description="Basic and acidic residues" evidence="6">
    <location>
        <begin position="10"/>
        <end position="21"/>
    </location>
</feature>
<feature type="region of interest" description="Disordered" evidence="6">
    <location>
        <begin position="1"/>
        <end position="21"/>
    </location>
</feature>
<dbReference type="GO" id="GO:0004038">
    <property type="term" value="F:allantoinase activity"/>
    <property type="evidence" value="ECO:0007669"/>
    <property type="project" value="TreeGrafter"/>
</dbReference>
<dbReference type="Pfam" id="PF01979">
    <property type="entry name" value="Amidohydro_1"/>
    <property type="match status" value="1"/>
</dbReference>
<feature type="domain" description="Amidohydrolase-related" evidence="7">
    <location>
        <begin position="4"/>
        <end position="342"/>
    </location>
</feature>
<protein>
    <submittedName>
        <fullName evidence="8">Dihydroorotase family protein</fullName>
    </submittedName>
</protein>
<dbReference type="Proteomes" id="UP001431572">
    <property type="component" value="Chromosome 2"/>
</dbReference>
<evidence type="ECO:0000256" key="1">
    <source>
        <dbReference type="ARBA" id="ARBA00001947"/>
    </source>
</evidence>
<evidence type="ECO:0000313" key="9">
    <source>
        <dbReference type="EMBL" id="WJW68291.1"/>
    </source>
</evidence>
<evidence type="ECO:0000256" key="6">
    <source>
        <dbReference type="SAM" id="MobiDB-lite"/>
    </source>
</evidence>
<dbReference type="InterPro" id="IPR006680">
    <property type="entry name" value="Amidohydro-rel"/>
</dbReference>
<keyword evidence="4" id="KW-0479">Metal-binding</keyword>
<dbReference type="PROSITE" id="PS00482">
    <property type="entry name" value="DIHYDROOROTASE_1"/>
    <property type="match status" value="1"/>
</dbReference>
<evidence type="ECO:0000313" key="11">
    <source>
        <dbReference type="Proteomes" id="UP001431572"/>
    </source>
</evidence>
<sequence length="362" mass="39390">MLRLPSFADPHVHLREPGSTDKEDFYTGTCAALAGGYTALLDMPNNPVPTTTEAALEEKIGLARAKIVCDVGFNFGATPDNGSEYPRIVQRVAGLKAYFGHTHGNIIFEGLPAMLAIFLSWYPAERYPHKPIMIHAEGATVAAVIGLAALYNRRIHICHLSKKSELAVIRAAKEKGIAITCEAAPHHLFLTEQEAAPDKLGAYAKMSPALQTEEDVRALWQGLADGSIDMLATDHAPHTRAEKDSSKPPFGVPGLETTFGLMYREVAEGRAGFDLARLVELLAIAPRRVFGLPEGEGEVEIDETDKYEFSNEGLYTKCGWTPFVGMKGQGRVRRVWLRGQLVFEDGKVLAASGSAKILSFEG</sequence>
<comment type="function">
    <text evidence="2">Catalyzes the reversible cyclization of carbamoyl aspartate to dihydroorotate.</text>
</comment>
<dbReference type="GO" id="GO:0046872">
    <property type="term" value="F:metal ion binding"/>
    <property type="evidence" value="ECO:0007669"/>
    <property type="project" value="UniProtKB-KW"/>
</dbReference>
<dbReference type="PANTHER" id="PTHR43668">
    <property type="entry name" value="ALLANTOINASE"/>
    <property type="match status" value="1"/>
</dbReference>
<dbReference type="PROSITE" id="PS00483">
    <property type="entry name" value="DIHYDROOROTASE_2"/>
    <property type="match status" value="1"/>
</dbReference>
<reference evidence="8 10" key="1">
    <citation type="submission" date="2020-06" db="EMBL/GenBank/DDBJ databases">
        <title>Anoxygenic phototrophic Chloroflexota member uses a Type I reaction center.</title>
        <authorList>
            <person name="Tsuji J.M."/>
            <person name="Shaw N.A."/>
            <person name="Nagashima S."/>
            <person name="Venkiteswaran J."/>
            <person name="Schiff S.L."/>
            <person name="Hanada S."/>
            <person name="Tank M."/>
            <person name="Neufeld J.D."/>
        </authorList>
    </citation>
    <scope>NUCLEOTIDE SEQUENCE [LARGE SCALE GENOMIC DNA]</scope>
    <source>
        <strain evidence="8">L227-S17</strain>
    </source>
</reference>
<keyword evidence="5" id="KW-0378">Hydrolase</keyword>
<evidence type="ECO:0000256" key="5">
    <source>
        <dbReference type="ARBA" id="ARBA00022801"/>
    </source>
</evidence>
<reference evidence="9" key="2">
    <citation type="journal article" date="2024" name="Nature">
        <title>Anoxygenic phototroph of the Chloroflexota uses a type I reaction centre.</title>
        <authorList>
            <person name="Tsuji J.M."/>
            <person name="Shaw N.A."/>
            <person name="Nagashima S."/>
            <person name="Venkiteswaran J.J."/>
            <person name="Schiff S.L."/>
            <person name="Watanabe T."/>
            <person name="Fukui M."/>
            <person name="Hanada S."/>
            <person name="Tank M."/>
            <person name="Neufeld J.D."/>
        </authorList>
    </citation>
    <scope>NUCLEOTIDE SEQUENCE</scope>
    <source>
        <strain evidence="9">L227-S17</strain>
    </source>
</reference>
<dbReference type="EMBL" id="JACATZ010000003">
    <property type="protein sequence ID" value="NWJ48357.1"/>
    <property type="molecule type" value="Genomic_DNA"/>
</dbReference>
<evidence type="ECO:0000256" key="2">
    <source>
        <dbReference type="ARBA" id="ARBA00002368"/>
    </source>
</evidence>
<dbReference type="InterPro" id="IPR032466">
    <property type="entry name" value="Metal_Hydrolase"/>
</dbReference>
<proteinExistence type="inferred from homology"/>
<comment type="similarity">
    <text evidence="3">Belongs to the metallo-dependent hydrolases superfamily. DHOase family. Class I DHOase subfamily.</text>
</comment>
<comment type="cofactor">
    <cofactor evidence="1">
        <name>Zn(2+)</name>
        <dbReference type="ChEBI" id="CHEBI:29105"/>
    </cofactor>
</comment>
<dbReference type="SUPFAM" id="SSF51338">
    <property type="entry name" value="Composite domain of metallo-dependent hydrolases"/>
    <property type="match status" value="1"/>
</dbReference>
<dbReference type="RefSeq" id="WP_341470195.1">
    <property type="nucleotide sequence ID" value="NZ_CP128400.1"/>
</dbReference>
<evidence type="ECO:0000256" key="4">
    <source>
        <dbReference type="ARBA" id="ARBA00022723"/>
    </source>
</evidence>
<name>A0A8T7M883_9CHLR</name>
<dbReference type="EMBL" id="CP128400">
    <property type="protein sequence ID" value="WJW68291.1"/>
    <property type="molecule type" value="Genomic_DNA"/>
</dbReference>
<dbReference type="InterPro" id="IPR002195">
    <property type="entry name" value="Dihydroorotase_CS"/>
</dbReference>
<evidence type="ECO:0000256" key="3">
    <source>
        <dbReference type="ARBA" id="ARBA00010286"/>
    </source>
</evidence>
<keyword evidence="11" id="KW-1185">Reference proteome</keyword>
<dbReference type="Proteomes" id="UP000521676">
    <property type="component" value="Unassembled WGS sequence"/>
</dbReference>
<evidence type="ECO:0000313" key="10">
    <source>
        <dbReference type="Proteomes" id="UP000521676"/>
    </source>
</evidence>
<dbReference type="GO" id="GO:0006145">
    <property type="term" value="P:purine nucleobase catabolic process"/>
    <property type="evidence" value="ECO:0007669"/>
    <property type="project" value="TreeGrafter"/>
</dbReference>
<dbReference type="InterPro" id="IPR011059">
    <property type="entry name" value="Metal-dep_hydrolase_composite"/>
</dbReference>
<dbReference type="GO" id="GO:0005737">
    <property type="term" value="C:cytoplasm"/>
    <property type="evidence" value="ECO:0007669"/>
    <property type="project" value="TreeGrafter"/>
</dbReference>
<gene>
    <name evidence="8" type="ORF">HXX08_21075</name>
    <name evidence="9" type="ORF">OZ401_003899</name>
</gene>